<dbReference type="EMBL" id="GBRH01245446">
    <property type="protein sequence ID" value="JAD52449.1"/>
    <property type="molecule type" value="Transcribed_RNA"/>
</dbReference>
<proteinExistence type="predicted"/>
<sequence length="29" mass="3589">MLLHPLIKHEIIFLVSFFFFWCTDVKHVQ</sequence>
<reference evidence="1" key="2">
    <citation type="journal article" date="2015" name="Data Brief">
        <title>Shoot transcriptome of the giant reed, Arundo donax.</title>
        <authorList>
            <person name="Barrero R.A."/>
            <person name="Guerrero F.D."/>
            <person name="Moolhuijzen P."/>
            <person name="Goolsby J.A."/>
            <person name="Tidwell J."/>
            <person name="Bellgard S.E."/>
            <person name="Bellgard M.I."/>
        </authorList>
    </citation>
    <scope>NUCLEOTIDE SEQUENCE</scope>
    <source>
        <tissue evidence="1">Shoot tissue taken approximately 20 cm above the soil surface</tissue>
    </source>
</reference>
<protein>
    <submittedName>
        <fullName evidence="1">Uncharacterized protein</fullName>
    </submittedName>
</protein>
<accession>A0A0A9AL70</accession>
<reference evidence="1" key="1">
    <citation type="submission" date="2014-09" db="EMBL/GenBank/DDBJ databases">
        <authorList>
            <person name="Magalhaes I.L.F."/>
            <person name="Oliveira U."/>
            <person name="Santos F.R."/>
            <person name="Vidigal T.H.D.A."/>
            <person name="Brescovit A.D."/>
            <person name="Santos A.J."/>
        </authorList>
    </citation>
    <scope>NUCLEOTIDE SEQUENCE</scope>
    <source>
        <tissue evidence="1">Shoot tissue taken approximately 20 cm above the soil surface</tissue>
    </source>
</reference>
<dbReference type="AlphaFoldDB" id="A0A0A9AL70"/>
<organism evidence="1">
    <name type="scientific">Arundo donax</name>
    <name type="common">Giant reed</name>
    <name type="synonym">Donax arundinaceus</name>
    <dbReference type="NCBI Taxonomy" id="35708"/>
    <lineage>
        <taxon>Eukaryota</taxon>
        <taxon>Viridiplantae</taxon>
        <taxon>Streptophyta</taxon>
        <taxon>Embryophyta</taxon>
        <taxon>Tracheophyta</taxon>
        <taxon>Spermatophyta</taxon>
        <taxon>Magnoliopsida</taxon>
        <taxon>Liliopsida</taxon>
        <taxon>Poales</taxon>
        <taxon>Poaceae</taxon>
        <taxon>PACMAD clade</taxon>
        <taxon>Arundinoideae</taxon>
        <taxon>Arundineae</taxon>
        <taxon>Arundo</taxon>
    </lineage>
</organism>
<name>A0A0A9AL70_ARUDO</name>
<evidence type="ECO:0000313" key="1">
    <source>
        <dbReference type="EMBL" id="JAD52449.1"/>
    </source>
</evidence>